<evidence type="ECO:0000256" key="2">
    <source>
        <dbReference type="ARBA" id="ARBA00023002"/>
    </source>
</evidence>
<keyword evidence="4" id="KW-1185">Reference proteome</keyword>
<dbReference type="InterPro" id="IPR036291">
    <property type="entry name" value="NAD(P)-bd_dom_sf"/>
</dbReference>
<dbReference type="PANTHER" id="PTHR43639">
    <property type="entry name" value="OXIDOREDUCTASE, SHORT-CHAIN DEHYDROGENASE/REDUCTASE FAMILY (AFU_ORTHOLOGUE AFUA_5G02870)"/>
    <property type="match status" value="1"/>
</dbReference>
<dbReference type="Pfam" id="PF13561">
    <property type="entry name" value="adh_short_C2"/>
    <property type="match status" value="1"/>
</dbReference>
<name>A0ABS3QUF1_9ACTN</name>
<dbReference type="PRINTS" id="PR00080">
    <property type="entry name" value="SDRFAMILY"/>
</dbReference>
<dbReference type="EMBL" id="JAGEOK010000005">
    <property type="protein sequence ID" value="MBO2437607.1"/>
    <property type="molecule type" value="Genomic_DNA"/>
</dbReference>
<sequence>MDQDAPARDAFRLDDRVAVVTGAGRGIGAATAIELARAGANVVIAARSADQLAKVAAEIEAAGRRALAVPGDLSDLGLAAALPDRAVEAFGRLDIVVNNVGSATIRPFTALTPDDLVDAFRFNVGIAHAVTGSAVPHLLDAPASGGAVVNITSTVGRVGGRGWLAYGTAKGALAQYTRLAARDLAPRVRVNAVTPGAVATAVLEPVLADDAMRDRLERATPMRRVGVPGDIAAAVRYLASPAASYVTGKVFEIDGGIDAPNVDFGMPDV</sequence>
<reference evidence="3 4" key="1">
    <citation type="submission" date="2021-03" db="EMBL/GenBank/DDBJ databases">
        <authorList>
            <person name="Kanchanasin P."/>
            <person name="Saeng-In P."/>
            <person name="Phongsopitanun W."/>
            <person name="Yuki M."/>
            <person name="Kudo T."/>
            <person name="Ohkuma M."/>
            <person name="Tanasupawat S."/>
        </authorList>
    </citation>
    <scope>NUCLEOTIDE SEQUENCE [LARGE SCALE GENOMIC DNA]</scope>
    <source>
        <strain evidence="3 4">L46</strain>
    </source>
</reference>
<comment type="caution">
    <text evidence="3">The sequence shown here is derived from an EMBL/GenBank/DDBJ whole genome shotgun (WGS) entry which is preliminary data.</text>
</comment>
<evidence type="ECO:0000256" key="1">
    <source>
        <dbReference type="ARBA" id="ARBA00006484"/>
    </source>
</evidence>
<dbReference type="Gene3D" id="3.40.50.720">
    <property type="entry name" value="NAD(P)-binding Rossmann-like Domain"/>
    <property type="match status" value="1"/>
</dbReference>
<accession>A0ABS3QUF1</accession>
<proteinExistence type="inferred from homology"/>
<dbReference type="PANTHER" id="PTHR43639:SF1">
    <property type="entry name" value="SHORT-CHAIN DEHYDROGENASE_REDUCTASE FAMILY PROTEIN"/>
    <property type="match status" value="1"/>
</dbReference>
<dbReference type="SUPFAM" id="SSF51735">
    <property type="entry name" value="NAD(P)-binding Rossmann-fold domains"/>
    <property type="match status" value="1"/>
</dbReference>
<evidence type="ECO:0000313" key="4">
    <source>
        <dbReference type="Proteomes" id="UP000666915"/>
    </source>
</evidence>
<dbReference type="Proteomes" id="UP000666915">
    <property type="component" value="Unassembled WGS sequence"/>
</dbReference>
<dbReference type="InterPro" id="IPR020904">
    <property type="entry name" value="Sc_DH/Rdtase_CS"/>
</dbReference>
<dbReference type="NCBIfam" id="NF005559">
    <property type="entry name" value="PRK07231.1"/>
    <property type="match status" value="1"/>
</dbReference>
<dbReference type="InterPro" id="IPR002347">
    <property type="entry name" value="SDR_fam"/>
</dbReference>
<dbReference type="RefSeq" id="WP_208265941.1">
    <property type="nucleotide sequence ID" value="NZ_BAAAGM010000026.1"/>
</dbReference>
<dbReference type="PRINTS" id="PR00081">
    <property type="entry name" value="GDHRDH"/>
</dbReference>
<dbReference type="CDD" id="cd05233">
    <property type="entry name" value="SDR_c"/>
    <property type="match status" value="1"/>
</dbReference>
<dbReference type="NCBIfam" id="NF005873">
    <property type="entry name" value="PRK07814.1"/>
    <property type="match status" value="1"/>
</dbReference>
<organism evidence="3 4">
    <name type="scientific">Actinomadura nitritigenes</name>
    <dbReference type="NCBI Taxonomy" id="134602"/>
    <lineage>
        <taxon>Bacteria</taxon>
        <taxon>Bacillati</taxon>
        <taxon>Actinomycetota</taxon>
        <taxon>Actinomycetes</taxon>
        <taxon>Streptosporangiales</taxon>
        <taxon>Thermomonosporaceae</taxon>
        <taxon>Actinomadura</taxon>
    </lineage>
</organism>
<keyword evidence="2" id="KW-0560">Oxidoreductase</keyword>
<protein>
    <submittedName>
        <fullName evidence="3">SDR family oxidoreductase</fullName>
    </submittedName>
</protein>
<evidence type="ECO:0000313" key="3">
    <source>
        <dbReference type="EMBL" id="MBO2437607.1"/>
    </source>
</evidence>
<gene>
    <name evidence="3" type="ORF">J4557_08765</name>
</gene>
<dbReference type="PROSITE" id="PS00061">
    <property type="entry name" value="ADH_SHORT"/>
    <property type="match status" value="1"/>
</dbReference>
<comment type="similarity">
    <text evidence="1">Belongs to the short-chain dehydrogenases/reductases (SDR) family.</text>
</comment>